<evidence type="ECO:0000313" key="2">
    <source>
        <dbReference type="EMBL" id="AMP42154.1"/>
    </source>
</evidence>
<evidence type="ECO:0000256" key="1">
    <source>
        <dbReference type="SAM" id="SignalP"/>
    </source>
</evidence>
<protein>
    <submittedName>
        <fullName evidence="2">Uncharacterized protein</fullName>
    </submittedName>
</protein>
<dbReference type="AlphaFoldDB" id="A0A142BVL6"/>
<proteinExistence type="predicted"/>
<reference evidence="2" key="1">
    <citation type="journal article" date="2016" name="Appl. Environ. Microbiol.">
        <title>Diversity of the Tetracycline Mobilome within a Chinese Pig Manure Sample.</title>
        <authorList>
            <person name="Leclercq S.O."/>
            <person name="Wang C."/>
            <person name="Zhu Y."/>
            <person name="Wu H."/>
            <person name="Du X."/>
            <person name="Liu Z."/>
            <person name="Feng J."/>
        </authorList>
    </citation>
    <scope>NUCLEOTIDE SEQUENCE</scope>
</reference>
<sequence>MKKRLAILFVLCMMFSLIPVQAFAATPGDSVSPYASVAIKGGLVYDTSEQAYYMLGECFGASEYKTLVIALYKQVNGDWEFVDSEIACGTENRLTAEKRVSITSGYYKLVVSATSPTSSGSVPYYYNV</sequence>
<dbReference type="EMBL" id="KU736867">
    <property type="protein sequence ID" value="AMP42154.1"/>
    <property type="molecule type" value="Genomic_DNA"/>
</dbReference>
<feature type="signal peptide" evidence="1">
    <location>
        <begin position="1"/>
        <end position="24"/>
    </location>
</feature>
<name>A0A142BVL6_9BACT</name>
<reference evidence="2" key="2">
    <citation type="submission" date="2016-02" db="EMBL/GenBank/DDBJ databases">
        <authorList>
            <person name="Wen L."/>
            <person name="He K."/>
            <person name="Yang H."/>
        </authorList>
    </citation>
    <scope>NUCLEOTIDE SEQUENCE</scope>
</reference>
<feature type="chain" id="PRO_5007493352" evidence="1">
    <location>
        <begin position="25"/>
        <end position="128"/>
    </location>
</feature>
<keyword evidence="1" id="KW-0732">Signal</keyword>
<organism evidence="2">
    <name type="scientific">uncultured bacterium IN-02</name>
    <dbReference type="NCBI Taxonomy" id="1805580"/>
    <lineage>
        <taxon>Bacteria</taxon>
        <taxon>environmental samples</taxon>
    </lineage>
</organism>
<accession>A0A142BVL6</accession>